<comment type="caution">
    <text evidence="1">The sequence shown here is derived from an EMBL/GenBank/DDBJ whole genome shotgun (WGS) entry which is preliminary data.</text>
</comment>
<protein>
    <recommendedName>
        <fullName evidence="3">Poly [ADP-ribose] polymerase</fullName>
    </recommendedName>
</protein>
<keyword evidence="2" id="KW-1185">Reference proteome</keyword>
<dbReference type="SUPFAM" id="SSF56399">
    <property type="entry name" value="ADP-ribosylation"/>
    <property type="match status" value="1"/>
</dbReference>
<gene>
    <name evidence="1" type="ORF">PCOR1329_LOCUS19909</name>
</gene>
<dbReference type="Proteomes" id="UP001189429">
    <property type="component" value="Unassembled WGS sequence"/>
</dbReference>
<dbReference type="Gene3D" id="3.90.228.10">
    <property type="match status" value="1"/>
</dbReference>
<name>A0ABN9RHH9_9DINO</name>
<evidence type="ECO:0008006" key="3">
    <source>
        <dbReference type="Google" id="ProtNLM"/>
    </source>
</evidence>
<sequence>MDDEKLFDVPAGSEEFDLVNTVFKAQPVERAIYQLKPQQVWDATSVVRVQRVENSFQEEGSARPYFDALRTSIEGQGVEFEPGTHTCWGFHGASLDAIESIISDPVAGFQPLASGTKKASLWGAGTYFARDARYVAEGGFCAAPAADGTQQMLMCLLVIGVPCLGGPEQHGVLPFRRKPHRYNSSVDCLASPE</sequence>
<evidence type="ECO:0000313" key="2">
    <source>
        <dbReference type="Proteomes" id="UP001189429"/>
    </source>
</evidence>
<proteinExistence type="predicted"/>
<evidence type="ECO:0000313" key="1">
    <source>
        <dbReference type="EMBL" id="CAK0817257.1"/>
    </source>
</evidence>
<dbReference type="EMBL" id="CAUYUJ010006403">
    <property type="protein sequence ID" value="CAK0817257.1"/>
    <property type="molecule type" value="Genomic_DNA"/>
</dbReference>
<accession>A0ABN9RHH9</accession>
<organism evidence="1 2">
    <name type="scientific">Prorocentrum cordatum</name>
    <dbReference type="NCBI Taxonomy" id="2364126"/>
    <lineage>
        <taxon>Eukaryota</taxon>
        <taxon>Sar</taxon>
        <taxon>Alveolata</taxon>
        <taxon>Dinophyceae</taxon>
        <taxon>Prorocentrales</taxon>
        <taxon>Prorocentraceae</taxon>
        <taxon>Prorocentrum</taxon>
    </lineage>
</organism>
<feature type="non-terminal residue" evidence="1">
    <location>
        <position position="193"/>
    </location>
</feature>
<reference evidence="1" key="1">
    <citation type="submission" date="2023-10" db="EMBL/GenBank/DDBJ databases">
        <authorList>
            <person name="Chen Y."/>
            <person name="Shah S."/>
            <person name="Dougan E. K."/>
            <person name="Thang M."/>
            <person name="Chan C."/>
        </authorList>
    </citation>
    <scope>NUCLEOTIDE SEQUENCE [LARGE SCALE GENOMIC DNA]</scope>
</reference>